<dbReference type="GeneTree" id="ENSGT00950000185111"/>
<dbReference type="OMA" id="TSNWQGL"/>
<proteinExistence type="predicted"/>
<reference evidence="1" key="1">
    <citation type="submission" date="2025-08" db="UniProtKB">
        <authorList>
            <consortium name="Ensembl"/>
        </authorList>
    </citation>
    <scope>IDENTIFICATION</scope>
</reference>
<keyword evidence="2" id="KW-1185">Reference proteome</keyword>
<evidence type="ECO:0000313" key="1">
    <source>
        <dbReference type="Ensembl" id="ENSSBOP00000035415.1"/>
    </source>
</evidence>
<dbReference type="Ensembl" id="ENSSBOT00000052346.1">
    <property type="protein sequence ID" value="ENSSBOP00000035415.1"/>
    <property type="gene ID" value="ENSSBOG00000033867.1"/>
</dbReference>
<dbReference type="STRING" id="39432.ENSSBOP00000035415"/>
<accession>A0A2K6UU18</accession>
<name>A0A2K6UU18_SAIBB</name>
<protein>
    <submittedName>
        <fullName evidence="1">Uncharacterized protein</fullName>
    </submittedName>
</protein>
<dbReference type="Proteomes" id="UP000233220">
    <property type="component" value="Unplaced"/>
</dbReference>
<sequence length="54" mass="5485">MADASATGACGEAMAAMAAAEGSSGPVSHYRPLEPQALGLRRSWRPSGFSCMKG</sequence>
<evidence type="ECO:0000313" key="2">
    <source>
        <dbReference type="Proteomes" id="UP000233220"/>
    </source>
</evidence>
<reference evidence="1" key="2">
    <citation type="submission" date="2025-09" db="UniProtKB">
        <authorList>
            <consortium name="Ensembl"/>
        </authorList>
    </citation>
    <scope>IDENTIFICATION</scope>
</reference>
<dbReference type="AlphaFoldDB" id="A0A2K6UU18"/>
<organism evidence="1 2">
    <name type="scientific">Saimiri boliviensis boliviensis</name>
    <name type="common">Bolivian squirrel monkey</name>
    <dbReference type="NCBI Taxonomy" id="39432"/>
    <lineage>
        <taxon>Eukaryota</taxon>
        <taxon>Metazoa</taxon>
        <taxon>Chordata</taxon>
        <taxon>Craniata</taxon>
        <taxon>Vertebrata</taxon>
        <taxon>Euteleostomi</taxon>
        <taxon>Mammalia</taxon>
        <taxon>Eutheria</taxon>
        <taxon>Euarchontoglires</taxon>
        <taxon>Primates</taxon>
        <taxon>Haplorrhini</taxon>
        <taxon>Platyrrhini</taxon>
        <taxon>Cebidae</taxon>
        <taxon>Saimiriinae</taxon>
        <taxon>Saimiri</taxon>
    </lineage>
</organism>